<proteinExistence type="predicted"/>
<dbReference type="InterPro" id="IPR020449">
    <property type="entry name" value="Tscrpt_reg_AraC-type_HTH"/>
</dbReference>
<evidence type="ECO:0000256" key="3">
    <source>
        <dbReference type="ARBA" id="ARBA00022553"/>
    </source>
</evidence>
<keyword evidence="2" id="KW-0963">Cytoplasm</keyword>
<feature type="domain" description="HTH araC/xylS-type" evidence="9">
    <location>
        <begin position="418"/>
        <end position="515"/>
    </location>
</feature>
<dbReference type="Pfam" id="PF12833">
    <property type="entry name" value="HTH_18"/>
    <property type="match status" value="1"/>
</dbReference>
<evidence type="ECO:0000256" key="2">
    <source>
        <dbReference type="ARBA" id="ARBA00022490"/>
    </source>
</evidence>
<dbReference type="PANTHER" id="PTHR42713">
    <property type="entry name" value="HISTIDINE KINASE-RELATED"/>
    <property type="match status" value="1"/>
</dbReference>
<keyword evidence="7" id="KW-0804">Transcription</keyword>
<dbReference type="RefSeq" id="WP_127486289.1">
    <property type="nucleotide sequence ID" value="NZ_JAUMKJ010000042.1"/>
</dbReference>
<reference evidence="11" key="1">
    <citation type="submission" date="2023-07" db="EMBL/GenBank/DDBJ databases">
        <authorList>
            <person name="Aktuganov G."/>
            <person name="Boyko T."/>
            <person name="Delegan Y."/>
            <person name="Galimzianova N."/>
            <person name="Gilvanova E."/>
            <person name="Korobov V."/>
            <person name="Kuzmina L."/>
            <person name="Melentiev A."/>
            <person name="Milman P."/>
            <person name="Ryabova A."/>
            <person name="Stupak E."/>
            <person name="Yasakov T."/>
            <person name="Zharikova N."/>
            <person name="Zhurenko E."/>
        </authorList>
    </citation>
    <scope>NUCLEOTIDE SEQUENCE</scope>
    <source>
        <strain evidence="11">IB-739</strain>
    </source>
</reference>
<dbReference type="PROSITE" id="PS00041">
    <property type="entry name" value="HTH_ARAC_FAMILY_1"/>
    <property type="match status" value="1"/>
</dbReference>
<evidence type="ECO:0000313" key="11">
    <source>
        <dbReference type="EMBL" id="MDO3680544.1"/>
    </source>
</evidence>
<dbReference type="SMART" id="SM00342">
    <property type="entry name" value="HTH_ARAC"/>
    <property type="match status" value="1"/>
</dbReference>
<evidence type="ECO:0000256" key="5">
    <source>
        <dbReference type="ARBA" id="ARBA00023015"/>
    </source>
</evidence>
<comment type="caution">
    <text evidence="11">The sequence shown here is derived from an EMBL/GenBank/DDBJ whole genome shotgun (WGS) entry which is preliminary data.</text>
</comment>
<dbReference type="InterPro" id="IPR051552">
    <property type="entry name" value="HptR"/>
</dbReference>
<dbReference type="InterPro" id="IPR001789">
    <property type="entry name" value="Sig_transdc_resp-reg_receiver"/>
</dbReference>
<dbReference type="SUPFAM" id="SSF52172">
    <property type="entry name" value="CheY-like"/>
    <property type="match status" value="1"/>
</dbReference>
<feature type="domain" description="Response regulatory" evidence="10">
    <location>
        <begin position="3"/>
        <end position="120"/>
    </location>
</feature>
<dbReference type="Gene3D" id="3.40.50.2300">
    <property type="match status" value="1"/>
</dbReference>
<accession>A0ABT8VHW4</accession>
<evidence type="ECO:0000313" key="12">
    <source>
        <dbReference type="Proteomes" id="UP001168883"/>
    </source>
</evidence>
<dbReference type="SUPFAM" id="SSF46689">
    <property type="entry name" value="Homeodomain-like"/>
    <property type="match status" value="2"/>
</dbReference>
<organism evidence="11 12">
    <name type="scientific">Paenibacillus ehimensis</name>
    <dbReference type="NCBI Taxonomy" id="79264"/>
    <lineage>
        <taxon>Bacteria</taxon>
        <taxon>Bacillati</taxon>
        <taxon>Bacillota</taxon>
        <taxon>Bacilli</taxon>
        <taxon>Bacillales</taxon>
        <taxon>Paenibacillaceae</taxon>
        <taxon>Paenibacillus</taxon>
    </lineage>
</organism>
<dbReference type="PANTHER" id="PTHR42713:SF3">
    <property type="entry name" value="TRANSCRIPTIONAL REGULATORY PROTEIN HPTR"/>
    <property type="match status" value="1"/>
</dbReference>
<keyword evidence="5" id="KW-0805">Transcription regulation</keyword>
<dbReference type="InterPro" id="IPR018062">
    <property type="entry name" value="HTH_AraC-typ_CS"/>
</dbReference>
<dbReference type="InterPro" id="IPR018060">
    <property type="entry name" value="HTH_AraC"/>
</dbReference>
<protein>
    <submittedName>
        <fullName evidence="11">Response regulator transcription factor</fullName>
    </submittedName>
</protein>
<dbReference type="InterPro" id="IPR009057">
    <property type="entry name" value="Homeodomain-like_sf"/>
</dbReference>
<keyword evidence="6" id="KW-0238">DNA-binding</keyword>
<dbReference type="CDD" id="cd17536">
    <property type="entry name" value="REC_YesN-like"/>
    <property type="match status" value="1"/>
</dbReference>
<dbReference type="PRINTS" id="PR00032">
    <property type="entry name" value="HTHARAC"/>
</dbReference>
<evidence type="ECO:0000259" key="9">
    <source>
        <dbReference type="PROSITE" id="PS01124"/>
    </source>
</evidence>
<evidence type="ECO:0000256" key="6">
    <source>
        <dbReference type="ARBA" id="ARBA00023125"/>
    </source>
</evidence>
<dbReference type="Gene3D" id="1.10.10.60">
    <property type="entry name" value="Homeodomain-like"/>
    <property type="match status" value="2"/>
</dbReference>
<sequence>MIKVLVVDDEPKLREGLKSIVPWTELGFEIVDTAANASEALEKHRQYAPDVMLVDIRMPGMDGLQLIEAIRSQDPAIHLLILSGYAEFEYAKRAITHKVDGYLLKPVDEEELRGYLLQIRKAIEQESRHAALNQIASEMSREQMIRSWLRPESQAIPESHRLAERLGLLWDHYQVALVYVHDSDESAREPDLLVKSKLVETFEEAGYGTVFSVHGCLGILLRTPVLTEGRRKELQKRLERAASLAGAAFTAAVGHRVRKFADAADSYRTARELLRDRFFYRPGELLSPDSERFGDGESAGEQMQSYEPGQVLGQLYYAVDVGHAEAQQKLLKSVALAMMRDGLSESEMKSAFVELLTGVLGKLIVHQTGLQVRTKEYSDQISAVFRQRTVYELYRHCVHFLQELNRPAGEGGSEQEMKRIIDLIQRNYSENLKLETLASIFNYNSAYLGKMFKTRTGEYFNTYLDKVRIDKAKEFLREGLKVYEVAEKVGYTNVDYFHSKFKKYVGTSPSNYRKEQKR</sequence>
<dbReference type="InterPro" id="IPR041522">
    <property type="entry name" value="CdaR_GGDEF"/>
</dbReference>
<dbReference type="InterPro" id="IPR011006">
    <property type="entry name" value="CheY-like_superfamily"/>
</dbReference>
<dbReference type="EMBL" id="JAUMKJ010000042">
    <property type="protein sequence ID" value="MDO3680544.1"/>
    <property type="molecule type" value="Genomic_DNA"/>
</dbReference>
<keyword evidence="12" id="KW-1185">Reference proteome</keyword>
<dbReference type="PROSITE" id="PS50110">
    <property type="entry name" value="RESPONSE_REGULATORY"/>
    <property type="match status" value="1"/>
</dbReference>
<dbReference type="Pfam" id="PF17853">
    <property type="entry name" value="GGDEF_2"/>
    <property type="match status" value="1"/>
</dbReference>
<comment type="subcellular location">
    <subcellularLocation>
        <location evidence="1">Cytoplasm</location>
    </subcellularLocation>
</comment>
<evidence type="ECO:0000259" key="10">
    <source>
        <dbReference type="PROSITE" id="PS50110"/>
    </source>
</evidence>
<evidence type="ECO:0000256" key="1">
    <source>
        <dbReference type="ARBA" id="ARBA00004496"/>
    </source>
</evidence>
<evidence type="ECO:0000256" key="4">
    <source>
        <dbReference type="ARBA" id="ARBA00023012"/>
    </source>
</evidence>
<keyword evidence="4" id="KW-0902">Two-component regulatory system</keyword>
<feature type="modified residue" description="4-aspartylphosphate" evidence="8">
    <location>
        <position position="55"/>
    </location>
</feature>
<dbReference type="SMART" id="SM00448">
    <property type="entry name" value="REC"/>
    <property type="match status" value="1"/>
</dbReference>
<dbReference type="PROSITE" id="PS01124">
    <property type="entry name" value="HTH_ARAC_FAMILY_2"/>
    <property type="match status" value="1"/>
</dbReference>
<name>A0ABT8VHW4_9BACL</name>
<evidence type="ECO:0000256" key="8">
    <source>
        <dbReference type="PROSITE-ProRule" id="PRU00169"/>
    </source>
</evidence>
<gene>
    <name evidence="11" type="ORF">Q3C12_26385</name>
</gene>
<dbReference type="Proteomes" id="UP001168883">
    <property type="component" value="Unassembled WGS sequence"/>
</dbReference>
<evidence type="ECO:0000256" key="7">
    <source>
        <dbReference type="ARBA" id="ARBA00023163"/>
    </source>
</evidence>
<dbReference type="Pfam" id="PF00072">
    <property type="entry name" value="Response_reg"/>
    <property type="match status" value="1"/>
</dbReference>
<keyword evidence="3 8" id="KW-0597">Phosphoprotein</keyword>